<feature type="domain" description="Histidine kinase" evidence="9">
    <location>
        <begin position="1084"/>
        <end position="1300"/>
    </location>
</feature>
<dbReference type="InterPro" id="IPR000014">
    <property type="entry name" value="PAS"/>
</dbReference>
<dbReference type="InterPro" id="IPR004358">
    <property type="entry name" value="Sig_transdc_His_kin-like_C"/>
</dbReference>
<dbReference type="NCBIfam" id="TIGR00229">
    <property type="entry name" value="sensory_box"/>
    <property type="match status" value="8"/>
</dbReference>
<dbReference type="InterPro" id="IPR000700">
    <property type="entry name" value="PAS-assoc_C"/>
</dbReference>
<dbReference type="CDD" id="cd00130">
    <property type="entry name" value="PAS"/>
    <property type="match status" value="8"/>
</dbReference>
<keyword evidence="8" id="KW-0175">Coiled coil</keyword>
<sequence length="1301" mass="146951">MTLTTDLGCHELSNSQLVAADIEEQLRLLESAVVHANDAIVITTANRLDAPFDAQIVYVNEAFTRMSGYCATEAIGKTPRLLQGKLTDRTQLNKIRVALQSKLPVTAELINHHKSGSTYWVEVKILPIADCEGKVTHFVSVQRDITKRKHTEEELQNSEKKFLGIFNGTFQFMVLLTPEGILLEANKTALDFGGLQPQEVIGRLFWETRWWATSSKTQNQLKAAIAFAVNSEFVRYEVDLLGADDTVASFDFSLRALKDDSGKVVMLLAEGRNINQLKQAQAKLERRVEELTQALQQTLQKHDCDRAEITLKESERRYQTIAAVLPVGIFKTDAFGNCLYVNKRWCEITGLTPEEAMNHGWERALHPDDRERIVQDWYQAAVHNLPFSCEYRFQRPDGSISWVVGQSVAEQTDTGEVIAYIGTITDISDRKHTEAALKQSEERFRNLIETSSDLIWEVDENAAYTYVSPKVSDILGYQPEEILGKVPLELMPPYKRDSIAELFFEIVSKQKPFECLENINIHKHGYPVVLETNGVPIFDREGNFRGYRGISRDVTERNQAQAALQETQQQLQAILDNSPAIIYVMDNQNRFLLVNRQYEQLFHTTKAEIVGKSLYDVFPGEVASKFAANNHHVFTSGEYLEVEEVAPQTDGEHIYLSVKFPLKDINGVPYAICGISTDITDRKRAEESLVSFRKAIESSSDAIGLIDIDGEEIYVNPAFVELFEYTLAELQAAGGILALYPHQAECQKIFAAVNSDRSWRGEVKMKTCRGRILDIYLRADAIKDATGKIIGTVSIHTDITERKQAEASLRLRDRVIAASTNGIAIADVRLPQLPIIYVNSAFENITGYSIEEIIGQSSCLIQSANLNQIAAQEINTAIKQAKNCTVVLRSSRKDSSLFWNELSIFPVFDADGTYTHYVSIQNDITNRKQAEAALLLSQARLQYLLSSTPAIIYTCKPDGDYGITFISDNITAMMGYKAWEFIEDSSFWINHIHPDDVTRVLSEVSKIFDQGENSYEYRFLHKDGSYRWVYDQAKLVLWDDAGNPIEIVGYRADITKHKQLEKELRTALEKEKELNELKSRFITMTSHEFRTPLSTILSSSELLEHYRHKWTEEKLLLHIHRIQTAVKHMTDMLNDVLVIGKVDVGKLEFRPVPLDLVQYCRNLLEELQVDIAPQCAIALNCDYEFIPCCMDEKLLGYILRNLLLNAKKYSPNNSTIKFALTCQEGQAVFEIQDRGIGIPPGDLPHLFESFHRAANVGNIQGTGLGLAIVKKCVDIHKGEIKVISELEVGTTFIVALPLKNV</sequence>
<feature type="domain" description="PAS" evidence="10">
    <location>
        <begin position="688"/>
        <end position="730"/>
    </location>
</feature>
<dbReference type="EMBL" id="RSCJ01000013">
    <property type="protein sequence ID" value="RUR79197.1"/>
    <property type="molecule type" value="Genomic_DNA"/>
</dbReference>
<dbReference type="Pfam" id="PF08448">
    <property type="entry name" value="PAS_4"/>
    <property type="match status" value="2"/>
</dbReference>
<evidence type="ECO:0000259" key="10">
    <source>
        <dbReference type="PROSITE" id="PS50112"/>
    </source>
</evidence>
<dbReference type="PRINTS" id="PR00344">
    <property type="entry name" value="BCTRLSENSOR"/>
</dbReference>
<feature type="domain" description="PAS" evidence="10">
    <location>
        <begin position="937"/>
        <end position="1011"/>
    </location>
</feature>
<proteinExistence type="predicted"/>
<evidence type="ECO:0000256" key="1">
    <source>
        <dbReference type="ARBA" id="ARBA00000085"/>
    </source>
</evidence>
<dbReference type="Gene3D" id="3.30.450.20">
    <property type="entry name" value="PAS domain"/>
    <property type="match status" value="8"/>
</dbReference>
<comment type="function">
    <text evidence="7">Photoreceptor which exists in two forms that are reversibly interconvertible by light: the R form that absorbs maximally in the red region of the spectrum and the FR form that absorbs maximally in the far-red region.</text>
</comment>
<evidence type="ECO:0000259" key="9">
    <source>
        <dbReference type="PROSITE" id="PS50109"/>
    </source>
</evidence>
<dbReference type="Gene3D" id="1.10.287.130">
    <property type="match status" value="1"/>
</dbReference>
<dbReference type="InterPro" id="IPR003594">
    <property type="entry name" value="HATPase_dom"/>
</dbReference>
<dbReference type="CDD" id="cd00075">
    <property type="entry name" value="HATPase"/>
    <property type="match status" value="1"/>
</dbReference>
<dbReference type="SUPFAM" id="SSF55874">
    <property type="entry name" value="ATPase domain of HSP90 chaperone/DNA topoisomerase II/histidine kinase"/>
    <property type="match status" value="1"/>
</dbReference>
<dbReference type="EC" id="2.7.13.3" evidence="2"/>
<dbReference type="GO" id="GO:0000155">
    <property type="term" value="F:phosphorelay sensor kinase activity"/>
    <property type="evidence" value="ECO:0007669"/>
    <property type="project" value="InterPro"/>
</dbReference>
<protein>
    <recommendedName>
        <fullName evidence="2">histidine kinase</fullName>
        <ecNumber evidence="2">2.7.13.3</ecNumber>
    </recommendedName>
</protein>
<dbReference type="RefSeq" id="WP_016876159.1">
    <property type="nucleotide sequence ID" value="NZ_AJLN01000153.1"/>
</dbReference>
<dbReference type="SMART" id="SM00086">
    <property type="entry name" value="PAC"/>
    <property type="match status" value="7"/>
</dbReference>
<feature type="domain" description="PAC" evidence="11">
    <location>
        <begin position="234"/>
        <end position="286"/>
    </location>
</feature>
<dbReference type="SUPFAM" id="SSF47384">
    <property type="entry name" value="Homodimeric domain of signal transducing histidine kinase"/>
    <property type="match status" value="1"/>
</dbReference>
<feature type="domain" description="PAC" evidence="11">
    <location>
        <begin position="514"/>
        <end position="566"/>
    </location>
</feature>
<name>A0A3S0XXK6_CHLFR</name>
<dbReference type="SMART" id="SM00387">
    <property type="entry name" value="HATPase_c"/>
    <property type="match status" value="1"/>
</dbReference>
<dbReference type="PROSITE" id="PS50109">
    <property type="entry name" value="HIS_KIN"/>
    <property type="match status" value="1"/>
</dbReference>
<dbReference type="SMART" id="SM00388">
    <property type="entry name" value="HisKA"/>
    <property type="match status" value="1"/>
</dbReference>
<dbReference type="STRING" id="211165.GCA_000317285_06709"/>
<keyword evidence="4" id="KW-0808">Transferase</keyword>
<feature type="domain" description="PAC" evidence="11">
    <location>
        <begin position="1013"/>
        <end position="1066"/>
    </location>
</feature>
<dbReference type="InterPro" id="IPR001610">
    <property type="entry name" value="PAC"/>
</dbReference>
<feature type="domain" description="PAS" evidence="10">
    <location>
        <begin position="808"/>
        <end position="881"/>
    </location>
</feature>
<feature type="domain" description="PAS" evidence="10">
    <location>
        <begin position="314"/>
        <end position="385"/>
    </location>
</feature>
<dbReference type="SMART" id="SM00091">
    <property type="entry name" value="PAS"/>
    <property type="match status" value="8"/>
</dbReference>
<dbReference type="InterPro" id="IPR052162">
    <property type="entry name" value="Sensor_kinase/Photoreceptor"/>
</dbReference>
<dbReference type="PROSITE" id="PS50113">
    <property type="entry name" value="PAC"/>
    <property type="match status" value="8"/>
</dbReference>
<feature type="domain" description="PAC" evidence="11">
    <location>
        <begin position="103"/>
        <end position="157"/>
    </location>
</feature>
<feature type="domain" description="PAC" evidence="11">
    <location>
        <begin position="882"/>
        <end position="936"/>
    </location>
</feature>
<dbReference type="PANTHER" id="PTHR43304:SF1">
    <property type="entry name" value="PAC DOMAIN-CONTAINING PROTEIN"/>
    <property type="match status" value="1"/>
</dbReference>
<dbReference type="FunFam" id="3.30.565.10:FF:000006">
    <property type="entry name" value="Sensor histidine kinase WalK"/>
    <property type="match status" value="1"/>
</dbReference>
<dbReference type="Gene3D" id="3.30.565.10">
    <property type="entry name" value="Histidine kinase-like ATPase, C-terminal domain"/>
    <property type="match status" value="1"/>
</dbReference>
<dbReference type="InterPro" id="IPR013767">
    <property type="entry name" value="PAS_fold"/>
</dbReference>
<feature type="domain" description="PAC" evidence="11">
    <location>
        <begin position="759"/>
        <end position="811"/>
    </location>
</feature>
<dbReference type="InterPro" id="IPR036890">
    <property type="entry name" value="HATPase_C_sf"/>
</dbReference>
<feature type="domain" description="PAS" evidence="10">
    <location>
        <begin position="567"/>
        <end position="637"/>
    </location>
</feature>
<dbReference type="OrthoDB" id="453200at2"/>
<dbReference type="SUPFAM" id="SSF55785">
    <property type="entry name" value="PYP-like sensor domain (PAS domain)"/>
    <property type="match status" value="8"/>
</dbReference>
<dbReference type="Proteomes" id="UP000268857">
    <property type="component" value="Unassembled WGS sequence"/>
</dbReference>
<evidence type="ECO:0000256" key="3">
    <source>
        <dbReference type="ARBA" id="ARBA00022553"/>
    </source>
</evidence>
<dbReference type="Pfam" id="PF13426">
    <property type="entry name" value="PAS_9"/>
    <property type="match status" value="3"/>
</dbReference>
<accession>A0A3S0XXK6</accession>
<comment type="catalytic activity">
    <reaction evidence="1">
        <text>ATP + protein L-histidine = ADP + protein N-phospho-L-histidine.</text>
        <dbReference type="EC" id="2.7.13.3"/>
    </reaction>
</comment>
<evidence type="ECO:0000313" key="12">
    <source>
        <dbReference type="EMBL" id="RUR79197.1"/>
    </source>
</evidence>
<evidence type="ECO:0000256" key="6">
    <source>
        <dbReference type="ARBA" id="ARBA00023012"/>
    </source>
</evidence>
<dbReference type="PANTHER" id="PTHR43304">
    <property type="entry name" value="PHYTOCHROME-LIKE PROTEIN CPH1"/>
    <property type="match status" value="1"/>
</dbReference>
<feature type="coiled-coil region" evidence="8">
    <location>
        <begin position="267"/>
        <end position="301"/>
    </location>
</feature>
<evidence type="ECO:0000313" key="13">
    <source>
        <dbReference type="Proteomes" id="UP000268857"/>
    </source>
</evidence>
<keyword evidence="13" id="KW-1185">Reference proteome</keyword>
<evidence type="ECO:0000259" key="11">
    <source>
        <dbReference type="PROSITE" id="PS50113"/>
    </source>
</evidence>
<dbReference type="InterPro" id="IPR013655">
    <property type="entry name" value="PAS_fold_3"/>
</dbReference>
<feature type="domain" description="PAC" evidence="11">
    <location>
        <begin position="638"/>
        <end position="691"/>
    </location>
</feature>
<dbReference type="Pfam" id="PF00512">
    <property type="entry name" value="HisKA"/>
    <property type="match status" value="1"/>
</dbReference>
<dbReference type="InterPro" id="IPR003661">
    <property type="entry name" value="HisK_dim/P_dom"/>
</dbReference>
<evidence type="ECO:0000256" key="5">
    <source>
        <dbReference type="ARBA" id="ARBA00022777"/>
    </source>
</evidence>
<keyword evidence="6" id="KW-0902">Two-component regulatory system</keyword>
<dbReference type="PROSITE" id="PS50112">
    <property type="entry name" value="PAS"/>
    <property type="match status" value="8"/>
</dbReference>
<evidence type="ECO:0000256" key="2">
    <source>
        <dbReference type="ARBA" id="ARBA00012438"/>
    </source>
</evidence>
<dbReference type="InterPro" id="IPR036097">
    <property type="entry name" value="HisK_dim/P_sf"/>
</dbReference>
<dbReference type="FunFam" id="3.30.450.20:FF:000099">
    <property type="entry name" value="Sensory box sensor histidine kinase"/>
    <property type="match status" value="1"/>
</dbReference>
<dbReference type="CDD" id="cd00082">
    <property type="entry name" value="HisKA"/>
    <property type="match status" value="1"/>
</dbReference>
<dbReference type="InterPro" id="IPR035965">
    <property type="entry name" value="PAS-like_dom_sf"/>
</dbReference>
<dbReference type="Pfam" id="PF02518">
    <property type="entry name" value="HATPase_c"/>
    <property type="match status" value="1"/>
</dbReference>
<keyword evidence="3" id="KW-0597">Phosphoprotein</keyword>
<feature type="domain" description="PAS" evidence="10">
    <location>
        <begin position="53"/>
        <end position="78"/>
    </location>
</feature>
<feature type="domain" description="PAS" evidence="10">
    <location>
        <begin position="158"/>
        <end position="203"/>
    </location>
</feature>
<keyword evidence="5" id="KW-0418">Kinase</keyword>
<dbReference type="InterPro" id="IPR005467">
    <property type="entry name" value="His_kinase_dom"/>
</dbReference>
<dbReference type="InterPro" id="IPR013656">
    <property type="entry name" value="PAS_4"/>
</dbReference>
<reference evidence="12 13" key="1">
    <citation type="journal article" date="2019" name="Genome Biol. Evol.">
        <title>Day and night: Metabolic profiles and evolutionary relationships of six axenic non-marine cyanobacteria.</title>
        <authorList>
            <person name="Will S.E."/>
            <person name="Henke P."/>
            <person name="Boedeker C."/>
            <person name="Huang S."/>
            <person name="Brinkmann H."/>
            <person name="Rohde M."/>
            <person name="Jarek M."/>
            <person name="Friedl T."/>
            <person name="Seufert S."/>
            <person name="Schumacher M."/>
            <person name="Overmann J."/>
            <person name="Neumann-Schaal M."/>
            <person name="Petersen J."/>
        </authorList>
    </citation>
    <scope>NUCLEOTIDE SEQUENCE [LARGE SCALE GENOMIC DNA]</scope>
    <source>
        <strain evidence="12 13">PCC 6912</strain>
    </source>
</reference>
<evidence type="ECO:0000256" key="4">
    <source>
        <dbReference type="ARBA" id="ARBA00022679"/>
    </source>
</evidence>
<dbReference type="GO" id="GO:0006355">
    <property type="term" value="P:regulation of DNA-templated transcription"/>
    <property type="evidence" value="ECO:0007669"/>
    <property type="project" value="InterPro"/>
</dbReference>
<organism evidence="12 13">
    <name type="scientific">Chlorogloeopsis fritschii PCC 6912</name>
    <dbReference type="NCBI Taxonomy" id="211165"/>
    <lineage>
        <taxon>Bacteria</taxon>
        <taxon>Bacillati</taxon>
        <taxon>Cyanobacteriota</taxon>
        <taxon>Cyanophyceae</taxon>
        <taxon>Nostocales</taxon>
        <taxon>Chlorogloeopsidaceae</taxon>
        <taxon>Chlorogloeopsis</taxon>
    </lineage>
</organism>
<feature type="domain" description="PAS" evidence="10">
    <location>
        <begin position="440"/>
        <end position="510"/>
    </location>
</feature>
<gene>
    <name evidence="12" type="ORF">PCC6912_33710</name>
</gene>
<comment type="caution">
    <text evidence="12">The sequence shown here is derived from an EMBL/GenBank/DDBJ whole genome shotgun (WGS) entry which is preliminary data.</text>
</comment>
<feature type="domain" description="PAC" evidence="11">
    <location>
        <begin position="387"/>
        <end position="439"/>
    </location>
</feature>
<evidence type="ECO:0000256" key="8">
    <source>
        <dbReference type="SAM" id="Coils"/>
    </source>
</evidence>
<dbReference type="Pfam" id="PF08447">
    <property type="entry name" value="PAS_3"/>
    <property type="match status" value="2"/>
</dbReference>
<dbReference type="Pfam" id="PF00989">
    <property type="entry name" value="PAS"/>
    <property type="match status" value="1"/>
</dbReference>
<evidence type="ECO:0000256" key="7">
    <source>
        <dbReference type="ARBA" id="ARBA00055745"/>
    </source>
</evidence>